<name>A0AAD8JFB2_9APIA</name>
<dbReference type="InterPro" id="IPR000210">
    <property type="entry name" value="BTB/POZ_dom"/>
</dbReference>
<comment type="pathway">
    <text evidence="2">Protein modification; protein ubiquitination.</text>
</comment>
<dbReference type="Gene3D" id="3.30.710.10">
    <property type="entry name" value="Potassium Channel Kv1.1, Chain A"/>
    <property type="match status" value="1"/>
</dbReference>
<evidence type="ECO:0000259" key="5">
    <source>
        <dbReference type="PROSITE" id="PS50097"/>
    </source>
</evidence>
<gene>
    <name evidence="6" type="ORF">POM88_002256</name>
</gene>
<comment type="caution">
    <text evidence="6">The sequence shown here is derived from an EMBL/GenBank/DDBJ whole genome shotgun (WGS) entry which is preliminary data.</text>
</comment>
<organism evidence="6 7">
    <name type="scientific">Heracleum sosnowskyi</name>
    <dbReference type="NCBI Taxonomy" id="360622"/>
    <lineage>
        <taxon>Eukaryota</taxon>
        <taxon>Viridiplantae</taxon>
        <taxon>Streptophyta</taxon>
        <taxon>Embryophyta</taxon>
        <taxon>Tracheophyta</taxon>
        <taxon>Spermatophyta</taxon>
        <taxon>Magnoliopsida</taxon>
        <taxon>eudicotyledons</taxon>
        <taxon>Gunneridae</taxon>
        <taxon>Pentapetalae</taxon>
        <taxon>asterids</taxon>
        <taxon>campanulids</taxon>
        <taxon>Apiales</taxon>
        <taxon>Apiaceae</taxon>
        <taxon>Apioideae</taxon>
        <taxon>apioid superclade</taxon>
        <taxon>Tordylieae</taxon>
        <taxon>Tordyliinae</taxon>
        <taxon>Heracleum</taxon>
    </lineage>
</organism>
<accession>A0AAD8JFB2</accession>
<evidence type="ECO:0000256" key="2">
    <source>
        <dbReference type="ARBA" id="ARBA00004906"/>
    </source>
</evidence>
<dbReference type="AlphaFoldDB" id="A0AAD8JFB2"/>
<evidence type="ECO:0000313" key="6">
    <source>
        <dbReference type="EMBL" id="KAK1402651.1"/>
    </source>
</evidence>
<comment type="function">
    <text evidence="1">May act as a substrate-specific adapter of an E3 ubiquitin-protein ligase complex (CUL3-RBX1-BTB) which mediates the ubiquitination and subsequent proteasomal degradation of target proteins.</text>
</comment>
<feature type="domain" description="BTB" evidence="5">
    <location>
        <begin position="41"/>
        <end position="121"/>
    </location>
</feature>
<reference evidence="6" key="2">
    <citation type="submission" date="2023-05" db="EMBL/GenBank/DDBJ databases">
        <authorList>
            <person name="Schelkunov M.I."/>
        </authorList>
    </citation>
    <scope>NUCLEOTIDE SEQUENCE</scope>
    <source>
        <strain evidence="6">Hsosn_3</strain>
        <tissue evidence="6">Leaf</tissue>
    </source>
</reference>
<feature type="compositionally biased region" description="Polar residues" evidence="4">
    <location>
        <begin position="1"/>
        <end position="11"/>
    </location>
</feature>
<dbReference type="InterPro" id="IPR038920">
    <property type="entry name" value="At3g05675-like"/>
</dbReference>
<keyword evidence="3" id="KW-0833">Ubl conjugation pathway</keyword>
<dbReference type="EMBL" id="JAUIZM010000001">
    <property type="protein sequence ID" value="KAK1402651.1"/>
    <property type="molecule type" value="Genomic_DNA"/>
</dbReference>
<feature type="compositionally biased region" description="Polar residues" evidence="4">
    <location>
        <begin position="22"/>
        <end position="34"/>
    </location>
</feature>
<evidence type="ECO:0000256" key="4">
    <source>
        <dbReference type="SAM" id="MobiDB-lite"/>
    </source>
</evidence>
<dbReference type="SUPFAM" id="SSF54695">
    <property type="entry name" value="POZ domain"/>
    <property type="match status" value="1"/>
</dbReference>
<reference evidence="6" key="1">
    <citation type="submission" date="2023-02" db="EMBL/GenBank/DDBJ databases">
        <title>Genome of toxic invasive species Heracleum sosnowskyi carries increased number of genes despite the absence of recent whole-genome duplications.</title>
        <authorList>
            <person name="Schelkunov M."/>
            <person name="Shtratnikova V."/>
            <person name="Makarenko M."/>
            <person name="Klepikova A."/>
            <person name="Omelchenko D."/>
            <person name="Novikova G."/>
            <person name="Obukhova E."/>
            <person name="Bogdanov V."/>
            <person name="Penin A."/>
            <person name="Logacheva M."/>
        </authorList>
    </citation>
    <scope>NUCLEOTIDE SEQUENCE</scope>
    <source>
        <strain evidence="6">Hsosn_3</strain>
        <tissue evidence="6">Leaf</tissue>
    </source>
</reference>
<proteinExistence type="predicted"/>
<feature type="region of interest" description="Disordered" evidence="4">
    <location>
        <begin position="1"/>
        <end position="34"/>
    </location>
</feature>
<dbReference type="InterPro" id="IPR058039">
    <property type="entry name" value="At3g05675-like_ankyrin"/>
</dbReference>
<evidence type="ECO:0000256" key="3">
    <source>
        <dbReference type="ARBA" id="ARBA00022786"/>
    </source>
</evidence>
<sequence length="455" mass="51562">MTGNTTAGDSSNHQKRRRVNSHTRLSSLTPPQSLFNDSSSADVILRLYENSDENTDLSAGDDQSDVEIYLHSSVLTRSKYFDALLSDRWQKDVETDSISKVSLQISNGSIDDYETVLKLLYYDDFTAVISSVSIAISILPIALELLFEDCVKACVRFIEAVPWTEDEERIVISLVPMLKSEECDVLLARVSPANVNSSDDMLYELLDVAFCNLSNMAFAKAFVAKLLRDYSCKESARRVLNRVFLKTLKEVKTSLEEYSRPDFRVDNNETEAMQRLHLHTAMKNGRNLLWIIERMIELGVADRAVVEWTNQDSLTTDLQRAFRDELWRNIVPALPGVVLRCTSKLANVVVSGSILADRKVRMKLVEDWLPVLRVCKENVSAGMSNNKSLYLELEETFLKITSTLPMSDSQMLLKECLSFSTRNVDDCPHLVTAFNTWFRRAKQPPPPTHPVDNIS</sequence>
<protein>
    <submittedName>
        <fullName evidence="6">BTB/POZ domain-containing protein</fullName>
    </submittedName>
</protein>
<dbReference type="PANTHER" id="PTHR31060">
    <property type="entry name" value="OSJNBA0011J08.25 PROTEIN-RELATED"/>
    <property type="match status" value="1"/>
</dbReference>
<dbReference type="PROSITE" id="PS50097">
    <property type="entry name" value="BTB"/>
    <property type="match status" value="1"/>
</dbReference>
<dbReference type="Pfam" id="PF25553">
    <property type="entry name" value="BTB-POZ_ANK-like"/>
    <property type="match status" value="1"/>
</dbReference>
<dbReference type="InterPro" id="IPR011333">
    <property type="entry name" value="SKP1/BTB/POZ_sf"/>
</dbReference>
<dbReference type="Proteomes" id="UP001237642">
    <property type="component" value="Unassembled WGS sequence"/>
</dbReference>
<evidence type="ECO:0000313" key="7">
    <source>
        <dbReference type="Proteomes" id="UP001237642"/>
    </source>
</evidence>
<dbReference type="PANTHER" id="PTHR31060:SF6">
    <property type="entry name" value="EXPRESSED PROTEIN"/>
    <property type="match status" value="1"/>
</dbReference>
<evidence type="ECO:0000256" key="1">
    <source>
        <dbReference type="ARBA" id="ARBA00002668"/>
    </source>
</evidence>
<keyword evidence="7" id="KW-1185">Reference proteome</keyword>